<proteinExistence type="predicted"/>
<dbReference type="Pfam" id="PF02093">
    <property type="entry name" value="Gag_p30"/>
    <property type="match status" value="1"/>
</dbReference>
<dbReference type="Proteomes" id="UP000030759">
    <property type="component" value="Unassembled WGS sequence"/>
</dbReference>
<dbReference type="PANTHER" id="PTHR33166">
    <property type="entry name" value="GAG_P30 DOMAIN-CONTAINING PROTEIN"/>
    <property type="match status" value="1"/>
</dbReference>
<dbReference type="InterPro" id="IPR050462">
    <property type="entry name" value="Retroviral_Gag-Pol_poly"/>
</dbReference>
<evidence type="ECO:0000259" key="1">
    <source>
        <dbReference type="Pfam" id="PF02093"/>
    </source>
</evidence>
<sequence length="112" mass="13372">MIQGAEESPADFLERLKEAYRMYTPYNPEDPGQATNVSMSFIWQSAPDRRNKLQRLGNLQGYTLQDLLKEAEYIFNKRETQTEREERWRKETQETLEQVLIIYRNKTLSSHL</sequence>
<organism evidence="2 3">
    <name type="scientific">Cricetulus griseus</name>
    <name type="common">Chinese hamster</name>
    <name type="synonym">Cricetulus barabensis griseus</name>
    <dbReference type="NCBI Taxonomy" id="10029"/>
    <lineage>
        <taxon>Eukaryota</taxon>
        <taxon>Metazoa</taxon>
        <taxon>Chordata</taxon>
        <taxon>Craniata</taxon>
        <taxon>Vertebrata</taxon>
        <taxon>Euteleostomi</taxon>
        <taxon>Mammalia</taxon>
        <taxon>Eutheria</taxon>
        <taxon>Euarchontoglires</taxon>
        <taxon>Glires</taxon>
        <taxon>Rodentia</taxon>
        <taxon>Myomorpha</taxon>
        <taxon>Muroidea</taxon>
        <taxon>Cricetidae</taxon>
        <taxon>Cricetinae</taxon>
        <taxon>Cricetulus</taxon>
    </lineage>
</organism>
<gene>
    <name evidence="2" type="ORF">H671_8g19414</name>
</gene>
<reference evidence="3" key="1">
    <citation type="journal article" date="2013" name="Nat. Biotechnol.">
        <title>Chinese hamster genome sequenced from sorted chromosomes.</title>
        <authorList>
            <person name="Brinkrolf K."/>
            <person name="Rupp O."/>
            <person name="Laux H."/>
            <person name="Kollin F."/>
            <person name="Ernst W."/>
            <person name="Linke B."/>
            <person name="Kofler R."/>
            <person name="Romand S."/>
            <person name="Hesse F."/>
            <person name="Budach W.E."/>
            <person name="Galosy S."/>
            <person name="Muller D."/>
            <person name="Noll T."/>
            <person name="Wienberg J."/>
            <person name="Jostock T."/>
            <person name="Leonard M."/>
            <person name="Grillari J."/>
            <person name="Tauch A."/>
            <person name="Goesmann A."/>
            <person name="Helk B."/>
            <person name="Mott J.E."/>
            <person name="Puhler A."/>
            <person name="Borth N."/>
        </authorList>
    </citation>
    <scope>NUCLEOTIDE SEQUENCE [LARGE SCALE GENOMIC DNA]</scope>
    <source>
        <strain evidence="3">17A/GY</strain>
    </source>
</reference>
<accession>A0A061HVW9</accession>
<dbReference type="GO" id="GO:0019068">
    <property type="term" value="P:virion assembly"/>
    <property type="evidence" value="ECO:0007669"/>
    <property type="project" value="InterPro"/>
</dbReference>
<dbReference type="AlphaFoldDB" id="A0A061HVW9"/>
<dbReference type="InterPro" id="IPR003036">
    <property type="entry name" value="Gag_P30"/>
</dbReference>
<dbReference type="EMBL" id="KE682663">
    <property type="protein sequence ID" value="ERE66457.1"/>
    <property type="molecule type" value="Genomic_DNA"/>
</dbReference>
<evidence type="ECO:0000313" key="3">
    <source>
        <dbReference type="Proteomes" id="UP000030759"/>
    </source>
</evidence>
<protein>
    <submittedName>
        <fullName evidence="2">Gag polyprotein</fullName>
    </submittedName>
</protein>
<feature type="domain" description="Core shell protein Gag P30" evidence="1">
    <location>
        <begin position="2"/>
        <end position="77"/>
    </location>
</feature>
<evidence type="ECO:0000313" key="2">
    <source>
        <dbReference type="EMBL" id="ERE66457.1"/>
    </source>
</evidence>
<name>A0A061HVW9_CRIGR</name>